<dbReference type="OMA" id="LAHQGMC"/>
<dbReference type="InterPro" id="IPR036058">
    <property type="entry name" value="Kazal_dom_sf"/>
</dbReference>
<dbReference type="InterPro" id="IPR002350">
    <property type="entry name" value="Kazal_dom"/>
</dbReference>
<dbReference type="RefSeq" id="NP_001267843.1">
    <property type="nucleotide sequence ID" value="NM_001280914.1"/>
</dbReference>
<feature type="chain" id="PRO_5031681104" evidence="7">
    <location>
        <begin position="15"/>
        <end position="170"/>
    </location>
</feature>
<dbReference type="InterPro" id="IPR050653">
    <property type="entry name" value="Prot_Inhib_GrowthFact_Antg"/>
</dbReference>
<dbReference type="GO" id="GO:0030154">
    <property type="term" value="P:cell differentiation"/>
    <property type="evidence" value="ECO:0007669"/>
    <property type="project" value="TreeGrafter"/>
</dbReference>
<evidence type="ECO:0000259" key="4">
    <source>
        <dbReference type="PROSITE" id="PS51465"/>
    </source>
</evidence>
<dbReference type="PANTHER" id="PTHR10913:SF45">
    <property type="entry name" value="FOLLISTATIN, ISOFORM A-RELATED"/>
    <property type="match status" value="1"/>
</dbReference>
<keyword evidence="6" id="KW-1185">Reference proteome</keyword>
<accession>B8Y8I7</accession>
<dbReference type="Pfam" id="PF07648">
    <property type="entry name" value="Kazal_2"/>
    <property type="match status" value="3"/>
</dbReference>
<feature type="domain" description="Kazal-like" evidence="4">
    <location>
        <begin position="113"/>
        <end position="168"/>
    </location>
</feature>
<protein>
    <submittedName>
        <fullName evidence="5 7">Kazal-type serine protease inihibitor 4</fullName>
    </submittedName>
</protein>
<dbReference type="GO" id="GO:0004867">
    <property type="term" value="F:serine-type endopeptidase inhibitor activity"/>
    <property type="evidence" value="ECO:0007669"/>
    <property type="project" value="UniProtKB-KW"/>
</dbReference>
<dbReference type="PROSITE" id="PS51465">
    <property type="entry name" value="KAZAL_2"/>
    <property type="match status" value="3"/>
</dbReference>
<evidence type="ECO:0000256" key="3">
    <source>
        <dbReference type="ARBA" id="ARBA00023157"/>
    </source>
</evidence>
<evidence type="ECO:0000313" key="6">
    <source>
        <dbReference type="Proteomes" id="UP001652625"/>
    </source>
</evidence>
<name>B8Y8I7_HYDVU</name>
<dbReference type="PRINTS" id="PR00290">
    <property type="entry name" value="KAZALINHBTR"/>
</dbReference>
<dbReference type="Proteomes" id="UP001652625">
    <property type="component" value="Chromosome 01"/>
</dbReference>
<dbReference type="AlphaFoldDB" id="B8Y8I7"/>
<reference evidence="6" key="3">
    <citation type="submission" date="2025-05" db="UniProtKB">
        <authorList>
            <consortium name="RefSeq"/>
        </authorList>
    </citation>
    <scope>NUCLEOTIDE SEQUENCE [LARGE SCALE GENOMIC DNA]</scope>
</reference>
<dbReference type="GeneID" id="100206772"/>
<keyword evidence="1" id="KW-0646">Protease inhibitor</keyword>
<sequence>MLALVLLFQGVAYAVREFNCMLPCSQNWQPVCGNNGVTYANECALITASCLNLEAIIKVYNGECNTTTKCDFPCILLYAPVCGNDNVKYPNNCALRKASCLQKKAITEVRKATLFDDDCTSCRFECTKEYKPVCGSDGITYSNECVMRRFSCQSGKAIIVINNERCKDGQ</sequence>
<evidence type="ECO:0000313" key="5">
    <source>
        <dbReference type="EMBL" id="ACL52155.1"/>
    </source>
</evidence>
<dbReference type="CTD" id="100206772"/>
<evidence type="ECO:0000313" key="7">
    <source>
        <dbReference type="RefSeq" id="NP_001267843.1"/>
    </source>
</evidence>
<evidence type="ECO:0000256" key="2">
    <source>
        <dbReference type="ARBA" id="ARBA00022900"/>
    </source>
</evidence>
<keyword evidence="5 7" id="KW-0378">Hydrolase</keyword>
<dbReference type="GO" id="GO:0006508">
    <property type="term" value="P:proteolysis"/>
    <property type="evidence" value="ECO:0007669"/>
    <property type="project" value="UniProtKB-KW"/>
</dbReference>
<reference evidence="7" key="2">
    <citation type="submission" date="2025-04" db="UniProtKB">
        <authorList>
            <consortium name="RefSeq"/>
        </authorList>
    </citation>
    <scope>IDENTIFICATION</scope>
</reference>
<keyword evidence="3" id="KW-1015">Disulfide bond</keyword>
<dbReference type="GO" id="GO:0008233">
    <property type="term" value="F:peptidase activity"/>
    <property type="evidence" value="ECO:0007669"/>
    <property type="project" value="UniProtKB-KW"/>
</dbReference>
<evidence type="ECO:0000256" key="1">
    <source>
        <dbReference type="ARBA" id="ARBA00022690"/>
    </source>
</evidence>
<organism evidence="5">
    <name type="scientific">Hydra vulgaris</name>
    <name type="common">Hydra</name>
    <name type="synonym">Hydra attenuata</name>
    <dbReference type="NCBI Taxonomy" id="6087"/>
    <lineage>
        <taxon>Eukaryota</taxon>
        <taxon>Metazoa</taxon>
        <taxon>Cnidaria</taxon>
        <taxon>Hydrozoa</taxon>
        <taxon>Hydroidolina</taxon>
        <taxon>Anthoathecata</taxon>
        <taxon>Aplanulata</taxon>
        <taxon>Hydridae</taxon>
        <taxon>Hydra</taxon>
    </lineage>
</organism>
<dbReference type="PANTHER" id="PTHR10913">
    <property type="entry name" value="FOLLISTATIN-RELATED"/>
    <property type="match status" value="1"/>
</dbReference>
<keyword evidence="7" id="KW-0732">Signal</keyword>
<dbReference type="GO" id="GO:0005576">
    <property type="term" value="C:extracellular region"/>
    <property type="evidence" value="ECO:0007669"/>
    <property type="project" value="TreeGrafter"/>
</dbReference>
<keyword evidence="2" id="KW-0722">Serine protease inhibitor</keyword>
<feature type="domain" description="Kazal-like" evidence="4">
    <location>
        <begin position="67"/>
        <end position="106"/>
    </location>
</feature>
<keyword evidence="5 7" id="KW-0645">Protease</keyword>
<proteinExistence type="evidence at transcript level"/>
<reference evidence="5 7" key="1">
    <citation type="journal article" date="2009" name="Dev. Comp. Immunol.">
        <title>Identification of a kazal-type serine protease inhibitor with potent anti-staphylococcal activity as part of Hydra's innate immune system.</title>
        <authorList>
            <person name="Augustin R."/>
            <person name="Siebert S."/>
            <person name="Bosch T.C."/>
        </authorList>
    </citation>
    <scope>NUCLEOTIDE SEQUENCE</scope>
</reference>
<dbReference type="SMART" id="SM00280">
    <property type="entry name" value="KAZAL"/>
    <property type="match status" value="3"/>
</dbReference>
<dbReference type="KEGG" id="hmg:100206772"/>
<gene>
    <name evidence="5 7" type="primary">kazal4</name>
</gene>
<dbReference type="EMBL" id="FJ496652">
    <property type="protein sequence ID" value="ACL52155.1"/>
    <property type="molecule type" value="mRNA"/>
</dbReference>
<feature type="domain" description="Kazal-like" evidence="4">
    <location>
        <begin position="14"/>
        <end position="66"/>
    </location>
</feature>
<dbReference type="InterPro" id="IPR001239">
    <property type="entry name" value="Prot_inh_Kazal-m"/>
</dbReference>
<dbReference type="OrthoDB" id="126772at2759"/>
<dbReference type="Gene3D" id="3.30.60.30">
    <property type="match status" value="3"/>
</dbReference>
<dbReference type="CDD" id="cd00104">
    <property type="entry name" value="KAZAL_FS"/>
    <property type="match status" value="3"/>
</dbReference>
<dbReference type="SUPFAM" id="SSF100895">
    <property type="entry name" value="Kazal-type serine protease inhibitors"/>
    <property type="match status" value="3"/>
</dbReference>